<dbReference type="GeneID" id="100905151"/>
<evidence type="ECO:0000256" key="8">
    <source>
        <dbReference type="ARBA" id="ARBA00022798"/>
    </source>
</evidence>
<dbReference type="PANTHER" id="PTHR12317:SF0">
    <property type="entry name" value="ACYLTRANSFERASE"/>
    <property type="match status" value="1"/>
</dbReference>
<dbReference type="InterPro" id="IPR007130">
    <property type="entry name" value="DAGAT"/>
</dbReference>
<feature type="transmembrane region" description="Helical" evidence="14">
    <location>
        <begin position="126"/>
        <end position="145"/>
    </location>
</feature>
<dbReference type="Proteomes" id="UP000694867">
    <property type="component" value="Unplaced"/>
</dbReference>
<evidence type="ECO:0000256" key="1">
    <source>
        <dbReference type="ARBA" id="ARBA00004477"/>
    </source>
</evidence>
<dbReference type="GO" id="GO:0005789">
    <property type="term" value="C:endoplasmic reticulum membrane"/>
    <property type="evidence" value="ECO:0007669"/>
    <property type="project" value="UniProtKB-SubCell"/>
</dbReference>
<keyword evidence="12 14" id="KW-0472">Membrane</keyword>
<evidence type="ECO:0000256" key="7">
    <source>
        <dbReference type="ARBA" id="ARBA00022692"/>
    </source>
</evidence>
<evidence type="ECO:0000256" key="2">
    <source>
        <dbReference type="ARBA" id="ARBA00004771"/>
    </source>
</evidence>
<keyword evidence="10 14" id="KW-1133">Transmembrane helix</keyword>
<comment type="pathway">
    <text evidence="3">Lipid metabolism.</text>
</comment>
<dbReference type="AlphaFoldDB" id="A0AAJ7SGN4"/>
<keyword evidence="15" id="KW-1185">Reference proteome</keyword>
<keyword evidence="9 14" id="KW-0256">Endoplasmic reticulum</keyword>
<evidence type="ECO:0000313" key="16">
    <source>
        <dbReference type="RefSeq" id="XP_028968299.1"/>
    </source>
</evidence>
<evidence type="ECO:0000256" key="13">
    <source>
        <dbReference type="ARBA" id="ARBA00023315"/>
    </source>
</evidence>
<evidence type="ECO:0000256" key="3">
    <source>
        <dbReference type="ARBA" id="ARBA00005189"/>
    </source>
</evidence>
<accession>A0AAJ7SGN4</accession>
<evidence type="ECO:0000256" key="6">
    <source>
        <dbReference type="ARBA" id="ARBA00022679"/>
    </source>
</evidence>
<evidence type="ECO:0000256" key="12">
    <source>
        <dbReference type="ARBA" id="ARBA00023136"/>
    </source>
</evidence>
<evidence type="ECO:0000313" key="15">
    <source>
        <dbReference type="Proteomes" id="UP000694867"/>
    </source>
</evidence>
<dbReference type="EC" id="2.3.1.-" evidence="14"/>
<keyword evidence="6 14" id="KW-0808">Transferase</keyword>
<evidence type="ECO:0000256" key="9">
    <source>
        <dbReference type="ARBA" id="ARBA00022824"/>
    </source>
</evidence>
<dbReference type="KEGG" id="goe:100905151"/>
<gene>
    <name evidence="16" type="primary">LOC100905151</name>
</gene>
<evidence type="ECO:0000256" key="11">
    <source>
        <dbReference type="ARBA" id="ARBA00023098"/>
    </source>
</evidence>
<reference evidence="16" key="1">
    <citation type="submission" date="2025-08" db="UniProtKB">
        <authorList>
            <consortium name="RefSeq"/>
        </authorList>
    </citation>
    <scope>IDENTIFICATION</scope>
</reference>
<evidence type="ECO:0000256" key="5">
    <source>
        <dbReference type="ARBA" id="ARBA00022516"/>
    </source>
</evidence>
<sequence>MDQQPCEIRTQLRPLGRPAMSFLLKPLAHTRRASLLAHKYFIRSLILTIFSVNLGLYIMHAVSHEVICTIAFIFYQSYFRPEEKLQSEDQKQENSRLPDGTERKRKITRVLGVDFAPADTPMRQRVQTFCVALCSFSFLFAGAFFSALSVYLLFTRFCWLPILYALWYIYDHGTHERGGHRIHWYRRWKLWTRVAEYFPIELVKTAELPPERNYIFGYHPHGIMASGSFINFATEATGFSKLFPGIVPHLMTLSMNFCFPFHRDLILGLGVVSVTRKSLNWILQRKGLGNAAVIVVGGAQEALDAHRNTNVALTLTSRKGFIRLALQNGADLVPVFSFGENDVFQQAANPPGSKLREIQDRMKKVLGFSVPLFHGRGLLQYTWGYVPYRARLTTVVGAPIRVQKIEEPSREQVDALHAQYVHALKQLFENHKHRAGCPNQTLTIY</sequence>
<keyword evidence="7 14" id="KW-0812">Transmembrane</keyword>
<keyword evidence="5" id="KW-0444">Lipid biosynthesis</keyword>
<evidence type="ECO:0000256" key="4">
    <source>
        <dbReference type="ARBA" id="ARBA00005420"/>
    </source>
</evidence>
<dbReference type="CDD" id="cd07987">
    <property type="entry name" value="LPLAT_MGAT-like"/>
    <property type="match status" value="1"/>
</dbReference>
<comment type="similarity">
    <text evidence="4 14">Belongs to the diacylglycerol acyltransferase family.</text>
</comment>
<keyword evidence="8" id="KW-0319">Glycerol metabolism</keyword>
<comment type="caution">
    <text evidence="14">Lacks conserved residue(s) required for the propagation of feature annotation.</text>
</comment>
<keyword evidence="11" id="KW-0443">Lipid metabolism</keyword>
<evidence type="ECO:0000256" key="14">
    <source>
        <dbReference type="RuleBase" id="RU367023"/>
    </source>
</evidence>
<protein>
    <recommendedName>
        <fullName evidence="14">Acyltransferase</fullName>
        <ecNumber evidence="14">2.3.1.-</ecNumber>
    </recommendedName>
</protein>
<dbReference type="GO" id="GO:0004144">
    <property type="term" value="F:diacylglycerol O-acyltransferase activity"/>
    <property type="evidence" value="ECO:0007669"/>
    <property type="project" value="TreeGrafter"/>
</dbReference>
<dbReference type="Pfam" id="PF03982">
    <property type="entry name" value="DAGAT"/>
    <property type="match status" value="1"/>
</dbReference>
<dbReference type="PANTHER" id="PTHR12317">
    <property type="entry name" value="DIACYLGLYCEROL O-ACYLTRANSFERASE"/>
    <property type="match status" value="1"/>
</dbReference>
<proteinExistence type="inferred from homology"/>
<dbReference type="GO" id="GO:0006071">
    <property type="term" value="P:glycerol metabolic process"/>
    <property type="evidence" value="ECO:0007669"/>
    <property type="project" value="UniProtKB-KW"/>
</dbReference>
<comment type="pathway">
    <text evidence="2">Glycerolipid metabolism; triacylglycerol biosynthesis.</text>
</comment>
<organism evidence="15 16">
    <name type="scientific">Galendromus occidentalis</name>
    <name type="common">western predatory mite</name>
    <dbReference type="NCBI Taxonomy" id="34638"/>
    <lineage>
        <taxon>Eukaryota</taxon>
        <taxon>Metazoa</taxon>
        <taxon>Ecdysozoa</taxon>
        <taxon>Arthropoda</taxon>
        <taxon>Chelicerata</taxon>
        <taxon>Arachnida</taxon>
        <taxon>Acari</taxon>
        <taxon>Parasitiformes</taxon>
        <taxon>Mesostigmata</taxon>
        <taxon>Gamasina</taxon>
        <taxon>Phytoseioidea</taxon>
        <taxon>Phytoseiidae</taxon>
        <taxon>Typhlodrominae</taxon>
        <taxon>Galendromus</taxon>
    </lineage>
</organism>
<dbReference type="GO" id="GO:0019432">
    <property type="term" value="P:triglyceride biosynthetic process"/>
    <property type="evidence" value="ECO:0007669"/>
    <property type="project" value="TreeGrafter"/>
</dbReference>
<keyword evidence="13" id="KW-0012">Acyltransferase</keyword>
<comment type="subcellular location">
    <subcellularLocation>
        <location evidence="1 14">Endoplasmic reticulum membrane</location>
        <topology evidence="1 14">Multi-pass membrane protein</topology>
    </subcellularLocation>
</comment>
<name>A0AAJ7SGN4_9ACAR</name>
<dbReference type="RefSeq" id="XP_028968299.1">
    <property type="nucleotide sequence ID" value="XM_029112466.1"/>
</dbReference>
<evidence type="ECO:0000256" key="10">
    <source>
        <dbReference type="ARBA" id="ARBA00022989"/>
    </source>
</evidence>